<sequence>LRHGPAHAPVPEQPPSPPPDDDSSTLGLRVDALRAAAPRRTERPAGPTRLERLRAERARRPGPGIIASRAIGEVFITCGVLMLLFVAYQLWWTNIRAQQQANGTANQLRSQWNDGDSAGRDGSGGAEPKRKPGAFKPGEGFAIIHIPKIGIRTPIAEGVSKSKVLDKGMVGHYDTAPLKTAMPWDRKGNFALAGHRNTHGEPFRYINRLKPGDQVVVETADTYYTYKVTRQLPSTSPSNTSVIDPVPRQSGFRSPGRFVTLTTCTPEFTSKYRLIVWGKMMDERPREKGKPDAL</sequence>
<evidence type="ECO:0000313" key="6">
    <source>
        <dbReference type="Proteomes" id="UP000477722"/>
    </source>
</evidence>
<dbReference type="NCBIfam" id="NF033747">
    <property type="entry name" value="class_E_sortase"/>
    <property type="match status" value="1"/>
</dbReference>
<dbReference type="InterPro" id="IPR053465">
    <property type="entry name" value="Sortase_Class_E"/>
</dbReference>
<accession>A0A6G4X2B9</accession>
<keyword evidence="6" id="KW-1185">Reference proteome</keyword>
<proteinExistence type="predicted"/>
<feature type="region of interest" description="Disordered" evidence="3">
    <location>
        <begin position="1"/>
        <end position="56"/>
    </location>
</feature>
<feature type="region of interest" description="Disordered" evidence="3">
    <location>
        <begin position="106"/>
        <end position="138"/>
    </location>
</feature>
<keyword evidence="4" id="KW-1133">Transmembrane helix</keyword>
<dbReference type="AlphaFoldDB" id="A0A6G4X2B9"/>
<evidence type="ECO:0000256" key="1">
    <source>
        <dbReference type="ARBA" id="ARBA00022801"/>
    </source>
</evidence>
<keyword evidence="4" id="KW-0472">Membrane</keyword>
<dbReference type="InterPro" id="IPR042003">
    <property type="entry name" value="Sortase_E"/>
</dbReference>
<gene>
    <name evidence="5" type="ORF">G5C65_23595</name>
</gene>
<organism evidence="5 6">
    <name type="scientific">Streptomyces boncukensis</name>
    <dbReference type="NCBI Taxonomy" id="2711219"/>
    <lineage>
        <taxon>Bacteria</taxon>
        <taxon>Bacillati</taxon>
        <taxon>Actinomycetota</taxon>
        <taxon>Actinomycetes</taxon>
        <taxon>Kitasatosporales</taxon>
        <taxon>Streptomycetaceae</taxon>
        <taxon>Streptomyces</taxon>
    </lineage>
</organism>
<dbReference type="CDD" id="cd05830">
    <property type="entry name" value="Sortase_E"/>
    <property type="match status" value="1"/>
</dbReference>
<feature type="transmembrane region" description="Helical" evidence="4">
    <location>
        <begin position="70"/>
        <end position="92"/>
    </location>
</feature>
<dbReference type="NCBIfam" id="TIGR01076">
    <property type="entry name" value="sortase_fam"/>
    <property type="match status" value="1"/>
</dbReference>
<feature type="active site" description="Acyl-thioester intermediate" evidence="2">
    <location>
        <position position="264"/>
    </location>
</feature>
<evidence type="ECO:0000256" key="3">
    <source>
        <dbReference type="SAM" id="MobiDB-lite"/>
    </source>
</evidence>
<dbReference type="EMBL" id="JAAKZZ010000284">
    <property type="protein sequence ID" value="NGO71282.1"/>
    <property type="molecule type" value="Genomic_DNA"/>
</dbReference>
<evidence type="ECO:0000313" key="5">
    <source>
        <dbReference type="EMBL" id="NGO71282.1"/>
    </source>
</evidence>
<feature type="active site" description="Proton donor/acceptor" evidence="2">
    <location>
        <position position="195"/>
    </location>
</feature>
<name>A0A6G4X2B9_9ACTN</name>
<feature type="non-terminal residue" evidence="5">
    <location>
        <position position="1"/>
    </location>
</feature>
<dbReference type="SUPFAM" id="SSF63817">
    <property type="entry name" value="Sortase"/>
    <property type="match status" value="1"/>
</dbReference>
<dbReference type="RefSeq" id="WP_165300921.1">
    <property type="nucleotide sequence ID" value="NZ_JAAKZZ010000284.1"/>
</dbReference>
<protein>
    <submittedName>
        <fullName evidence="5">Class E sortase</fullName>
    </submittedName>
</protein>
<evidence type="ECO:0000256" key="2">
    <source>
        <dbReference type="PIRSR" id="PIRSR605754-1"/>
    </source>
</evidence>
<keyword evidence="1" id="KW-0378">Hydrolase</keyword>
<dbReference type="GO" id="GO:0016787">
    <property type="term" value="F:hydrolase activity"/>
    <property type="evidence" value="ECO:0007669"/>
    <property type="project" value="UniProtKB-KW"/>
</dbReference>
<dbReference type="Pfam" id="PF04203">
    <property type="entry name" value="Sortase"/>
    <property type="match status" value="1"/>
</dbReference>
<dbReference type="Gene3D" id="2.40.260.10">
    <property type="entry name" value="Sortase"/>
    <property type="match status" value="1"/>
</dbReference>
<feature type="compositionally biased region" description="Basic and acidic residues" evidence="3">
    <location>
        <begin position="39"/>
        <end position="56"/>
    </location>
</feature>
<keyword evidence="4" id="KW-0812">Transmembrane</keyword>
<dbReference type="InterPro" id="IPR023365">
    <property type="entry name" value="Sortase_dom-sf"/>
</dbReference>
<reference evidence="5 6" key="1">
    <citation type="submission" date="2020-02" db="EMBL/GenBank/DDBJ databases">
        <title>Whole-genome analyses of novel actinobacteria.</title>
        <authorList>
            <person name="Sahin N."/>
            <person name="Tatar D."/>
        </authorList>
    </citation>
    <scope>NUCLEOTIDE SEQUENCE [LARGE SCALE GENOMIC DNA]</scope>
    <source>
        <strain evidence="5 6">SB3404</strain>
    </source>
</reference>
<dbReference type="Proteomes" id="UP000477722">
    <property type="component" value="Unassembled WGS sequence"/>
</dbReference>
<evidence type="ECO:0000256" key="4">
    <source>
        <dbReference type="SAM" id="Phobius"/>
    </source>
</evidence>
<dbReference type="InterPro" id="IPR005754">
    <property type="entry name" value="Sortase"/>
</dbReference>
<comment type="caution">
    <text evidence="5">The sequence shown here is derived from an EMBL/GenBank/DDBJ whole genome shotgun (WGS) entry which is preliminary data.</text>
</comment>